<reference evidence="4 6" key="1">
    <citation type="journal article" date="2017" name="BMC Genomics">
        <title>Comparative genomic and phylogenomic analyses of the Bifidobacteriaceae family.</title>
        <authorList>
            <person name="Lugli G.A."/>
            <person name="Milani C."/>
            <person name="Turroni F."/>
            <person name="Duranti S."/>
            <person name="Mancabelli L."/>
            <person name="Mangifesta M."/>
            <person name="Ferrario C."/>
            <person name="Modesto M."/>
            <person name="Mattarelli P."/>
            <person name="Jiri K."/>
            <person name="van Sinderen D."/>
            <person name="Ventura M."/>
        </authorList>
    </citation>
    <scope>NUCLEOTIDE SEQUENCE [LARGE SCALE GENOMIC DNA]</scope>
    <source>
        <strain evidence="4 6">DSM 100216</strain>
    </source>
</reference>
<reference evidence="5 7" key="2">
    <citation type="submission" date="2020-10" db="EMBL/GenBank/DDBJ databases">
        <title>Genome sequencing of Bifidobacterium eulemuris_DSMZ_100216.</title>
        <authorList>
            <person name="Kim J."/>
        </authorList>
    </citation>
    <scope>NUCLEOTIDE SEQUENCE [LARGE SCALE GENOMIC DNA]</scope>
    <source>
        <strain evidence="5 7">DSM 100216</strain>
    </source>
</reference>
<keyword evidence="1 2" id="KW-0732">Signal</keyword>
<accession>A0A261GAU0</accession>
<organism evidence="4 6">
    <name type="scientific">Bifidobacterium eulemuris</name>
    <dbReference type="NCBI Taxonomy" id="1765219"/>
    <lineage>
        <taxon>Bacteria</taxon>
        <taxon>Bacillati</taxon>
        <taxon>Actinomycetota</taxon>
        <taxon>Actinomycetes</taxon>
        <taxon>Bifidobacteriales</taxon>
        <taxon>Bifidobacteriaceae</taxon>
        <taxon>Bifidobacterium</taxon>
    </lineage>
</organism>
<dbReference type="PANTHER" id="PTHR35936">
    <property type="entry name" value="MEMBRANE-BOUND LYTIC MUREIN TRANSGLYCOSYLASE F"/>
    <property type="match status" value="1"/>
</dbReference>
<dbReference type="KEGG" id="beu:BE0216_04710"/>
<dbReference type="Gene3D" id="3.40.190.10">
    <property type="entry name" value="Periplasmic binding protein-like II"/>
    <property type="match status" value="2"/>
</dbReference>
<evidence type="ECO:0000259" key="3">
    <source>
        <dbReference type="SMART" id="SM00062"/>
    </source>
</evidence>
<proteinExistence type="predicted"/>
<dbReference type="PROSITE" id="PS51257">
    <property type="entry name" value="PROKAR_LIPOPROTEIN"/>
    <property type="match status" value="1"/>
</dbReference>
<evidence type="ECO:0000313" key="6">
    <source>
        <dbReference type="Proteomes" id="UP000216057"/>
    </source>
</evidence>
<dbReference type="InterPro" id="IPR001638">
    <property type="entry name" value="Solute-binding_3/MltF_N"/>
</dbReference>
<dbReference type="EMBL" id="MWWZ01000006">
    <property type="protein sequence ID" value="OZG68086.1"/>
    <property type="molecule type" value="Genomic_DNA"/>
</dbReference>
<dbReference type="OrthoDB" id="4633994at2"/>
<sequence length="310" mass="32513">MRTMKNLKSLAALVAGTAMLLSVVACGTTDESAADADGSSATIESFDVSSIEKDDDIAALLPESVTSDGKLTFGMETSYAPAEFLAEDGRTPVGYDVDLSRALGMVLGMEVEDVISTFDTIIPSVGSKVDVGMSSFTITPERMEAVDFVSYYKAGSTWVVPAGNPKDFDSANLCGLKIAVQTGTTQEEEINAANEQCPADSKIEILSSKQQTDVTTNVVTGKAVAFYADSPIAGYAISQTDGQLEALGEDVGVIKQGIAIAKGDTATAEAMQKAMQKLMDDGVYAQILDHWGVSSGAIDKAEINPTDIEQ</sequence>
<protein>
    <submittedName>
        <fullName evidence="4">ABC transporter substrate-binding protein</fullName>
    </submittedName>
</protein>
<evidence type="ECO:0000313" key="7">
    <source>
        <dbReference type="Proteomes" id="UP000593943"/>
    </source>
</evidence>
<feature type="domain" description="Solute-binding protein family 3/N-terminal" evidence="3">
    <location>
        <begin position="70"/>
        <end position="295"/>
    </location>
</feature>
<dbReference type="EMBL" id="CP062938">
    <property type="protein sequence ID" value="QOL33141.1"/>
    <property type="molecule type" value="Genomic_DNA"/>
</dbReference>
<gene>
    <name evidence="5" type="ORF">BE0216_04710</name>
    <name evidence="4" type="ORF">BEUL_1097</name>
</gene>
<dbReference type="SMART" id="SM00062">
    <property type="entry name" value="PBPb"/>
    <property type="match status" value="1"/>
</dbReference>
<dbReference type="Proteomes" id="UP000593943">
    <property type="component" value="Chromosome"/>
</dbReference>
<evidence type="ECO:0000256" key="1">
    <source>
        <dbReference type="ARBA" id="ARBA00022729"/>
    </source>
</evidence>
<dbReference type="RefSeq" id="WP_094636927.1">
    <property type="nucleotide sequence ID" value="NZ_CP062938.1"/>
</dbReference>
<dbReference type="Proteomes" id="UP000216057">
    <property type="component" value="Unassembled WGS sequence"/>
</dbReference>
<dbReference type="Pfam" id="PF00497">
    <property type="entry name" value="SBP_bac_3"/>
    <property type="match status" value="1"/>
</dbReference>
<keyword evidence="7" id="KW-1185">Reference proteome</keyword>
<dbReference type="PANTHER" id="PTHR35936:SF17">
    <property type="entry name" value="ARGININE-BINDING EXTRACELLULAR PROTEIN ARTP"/>
    <property type="match status" value="1"/>
</dbReference>
<dbReference type="AlphaFoldDB" id="A0A261GAU0"/>
<feature type="chain" id="PRO_5044571823" evidence="2">
    <location>
        <begin position="28"/>
        <end position="310"/>
    </location>
</feature>
<dbReference type="CDD" id="cd01004">
    <property type="entry name" value="PBP2_MidA_like"/>
    <property type="match status" value="1"/>
</dbReference>
<name>A0A261GAU0_9BIFI</name>
<evidence type="ECO:0000313" key="4">
    <source>
        <dbReference type="EMBL" id="OZG68086.1"/>
    </source>
</evidence>
<evidence type="ECO:0000313" key="5">
    <source>
        <dbReference type="EMBL" id="QOL33141.1"/>
    </source>
</evidence>
<feature type="signal peptide" evidence="2">
    <location>
        <begin position="1"/>
        <end position="27"/>
    </location>
</feature>
<evidence type="ECO:0000256" key="2">
    <source>
        <dbReference type="SAM" id="SignalP"/>
    </source>
</evidence>
<dbReference type="SUPFAM" id="SSF53850">
    <property type="entry name" value="Periplasmic binding protein-like II"/>
    <property type="match status" value="1"/>
</dbReference>